<gene>
    <name evidence="1" type="ORF">GPL20_15195</name>
</gene>
<dbReference type="Proteomes" id="UP000449969">
    <property type="component" value="Unassembled WGS sequence"/>
</dbReference>
<reference evidence="1 2" key="1">
    <citation type="submission" date="2019-12" db="EMBL/GenBank/DDBJ databases">
        <title>Draft genome sequences Bradyrhizobium cajani AMBPC1010, Bradyrhizobium pachyrhizi AMBPC1040 and Bradyrhizobium yuanmingense ALSPC3051, three plant growth promoting strains isolated from nodules of Cajanus cajan L. in Dominican Republic.</title>
        <authorList>
            <person name="Flores-Felix J.D."/>
            <person name="Araujo J."/>
            <person name="Diaz-Alcantara C."/>
            <person name="Gonzalez-Andres F."/>
            <person name="Velazquez E."/>
        </authorList>
    </citation>
    <scope>NUCLEOTIDE SEQUENCE [LARGE SCALE GENOMIC DNA]</scope>
    <source>
        <strain evidence="1 2">1010</strain>
    </source>
</reference>
<proteinExistence type="predicted"/>
<evidence type="ECO:0000313" key="1">
    <source>
        <dbReference type="EMBL" id="MVT74368.1"/>
    </source>
</evidence>
<evidence type="ECO:0000313" key="2">
    <source>
        <dbReference type="Proteomes" id="UP000449969"/>
    </source>
</evidence>
<dbReference type="AlphaFoldDB" id="A0A844T5I2"/>
<comment type="caution">
    <text evidence="1">The sequence shown here is derived from an EMBL/GenBank/DDBJ whole genome shotgun (WGS) entry which is preliminary data.</text>
</comment>
<dbReference type="OrthoDB" id="8253490at2"/>
<sequence length="67" mass="7572">MRPSRCRSRSRWRLRVRHCEEPLRRSNPDCFRGNSLDCFASLAMTERGAGCAASPQATSSAPRRSDC</sequence>
<keyword evidence="2" id="KW-1185">Reference proteome</keyword>
<dbReference type="EMBL" id="WQNE01000011">
    <property type="protein sequence ID" value="MVT74368.1"/>
    <property type="molecule type" value="Genomic_DNA"/>
</dbReference>
<accession>A0A844T5I2</accession>
<name>A0A844T5I2_9BRAD</name>
<organism evidence="1 2">
    <name type="scientific">Bradyrhizobium cajani</name>
    <dbReference type="NCBI Taxonomy" id="1928661"/>
    <lineage>
        <taxon>Bacteria</taxon>
        <taxon>Pseudomonadati</taxon>
        <taxon>Pseudomonadota</taxon>
        <taxon>Alphaproteobacteria</taxon>
        <taxon>Hyphomicrobiales</taxon>
        <taxon>Nitrobacteraceae</taxon>
        <taxon>Bradyrhizobium</taxon>
    </lineage>
</organism>
<protein>
    <submittedName>
        <fullName evidence="1">Uncharacterized protein</fullName>
    </submittedName>
</protein>